<feature type="region of interest" description="Disordered" evidence="1">
    <location>
        <begin position="1"/>
        <end position="38"/>
    </location>
</feature>
<protein>
    <submittedName>
        <fullName evidence="2">Uncharacterized protein</fullName>
    </submittedName>
</protein>
<dbReference type="AlphaFoldDB" id="A0A0E9SJ37"/>
<organism evidence="2">
    <name type="scientific">Anguilla anguilla</name>
    <name type="common">European freshwater eel</name>
    <name type="synonym">Muraena anguilla</name>
    <dbReference type="NCBI Taxonomy" id="7936"/>
    <lineage>
        <taxon>Eukaryota</taxon>
        <taxon>Metazoa</taxon>
        <taxon>Chordata</taxon>
        <taxon>Craniata</taxon>
        <taxon>Vertebrata</taxon>
        <taxon>Euteleostomi</taxon>
        <taxon>Actinopterygii</taxon>
        <taxon>Neopterygii</taxon>
        <taxon>Teleostei</taxon>
        <taxon>Anguilliformes</taxon>
        <taxon>Anguillidae</taxon>
        <taxon>Anguilla</taxon>
    </lineage>
</organism>
<proteinExistence type="predicted"/>
<evidence type="ECO:0000256" key="1">
    <source>
        <dbReference type="SAM" id="MobiDB-lite"/>
    </source>
</evidence>
<reference evidence="2" key="1">
    <citation type="submission" date="2014-11" db="EMBL/GenBank/DDBJ databases">
        <authorList>
            <person name="Amaro Gonzalez C."/>
        </authorList>
    </citation>
    <scope>NUCLEOTIDE SEQUENCE</scope>
</reference>
<name>A0A0E9SJ37_ANGAN</name>
<accession>A0A0E9SJ37</accession>
<feature type="compositionally biased region" description="Polar residues" evidence="1">
    <location>
        <begin position="29"/>
        <end position="38"/>
    </location>
</feature>
<dbReference type="EMBL" id="GBXM01067867">
    <property type="protein sequence ID" value="JAH40710.1"/>
    <property type="molecule type" value="Transcribed_RNA"/>
</dbReference>
<reference evidence="2" key="2">
    <citation type="journal article" date="2015" name="Fish Shellfish Immunol.">
        <title>Early steps in the European eel (Anguilla anguilla)-Vibrio vulnificus interaction in the gills: Role of the RtxA13 toxin.</title>
        <authorList>
            <person name="Callol A."/>
            <person name="Pajuelo D."/>
            <person name="Ebbesson L."/>
            <person name="Teles M."/>
            <person name="MacKenzie S."/>
            <person name="Amaro C."/>
        </authorList>
    </citation>
    <scope>NUCLEOTIDE SEQUENCE</scope>
</reference>
<evidence type="ECO:0000313" key="2">
    <source>
        <dbReference type="EMBL" id="JAH40710.1"/>
    </source>
</evidence>
<sequence>MPTTDSKGKQKPIKRPDTESSLIPAIRKQLNTPDYSETSVKPLVPNIMLP</sequence>